<accession>A0A1H2GVQ3</accession>
<dbReference type="EC" id="2.3.3.13" evidence="4 14"/>
<keyword evidence="14" id="KW-0963">Cytoplasm</keyword>
<evidence type="ECO:0000256" key="13">
    <source>
        <dbReference type="ARBA" id="ARBA00037629"/>
    </source>
</evidence>
<dbReference type="GO" id="GO:0003985">
    <property type="term" value="F:acetyl-CoA C-acetyltransferase activity"/>
    <property type="evidence" value="ECO:0007669"/>
    <property type="project" value="UniProtKB-UniRule"/>
</dbReference>
<protein>
    <recommendedName>
        <fullName evidence="5 14">2-isopropylmalate synthase</fullName>
        <ecNumber evidence="4 14">2.3.3.13</ecNumber>
    </recommendedName>
    <alternativeName>
        <fullName evidence="12 14">Alpha-IPM synthase</fullName>
    </alternativeName>
    <alternativeName>
        <fullName evidence="14">Alpha-isopropylmalate synthase</fullName>
    </alternativeName>
</protein>
<feature type="domain" description="Pyruvate carboxyltransferase" evidence="15">
    <location>
        <begin position="7"/>
        <end position="269"/>
    </location>
</feature>
<evidence type="ECO:0000256" key="10">
    <source>
        <dbReference type="ARBA" id="ARBA00023211"/>
    </source>
</evidence>
<proteinExistence type="inferred from homology"/>
<dbReference type="PROSITE" id="PS00816">
    <property type="entry name" value="AIPM_HOMOCIT_SYNTH_2"/>
    <property type="match status" value="1"/>
</dbReference>
<keyword evidence="9 14" id="KW-0479">Metal-binding</keyword>
<evidence type="ECO:0000256" key="12">
    <source>
        <dbReference type="ARBA" id="ARBA00029993"/>
    </source>
</evidence>
<name>A0A1H2GVQ3_9PSED</name>
<dbReference type="InterPro" id="IPR036230">
    <property type="entry name" value="LeuA_allosteric_dom_sf"/>
</dbReference>
<dbReference type="HAMAP" id="MF_01025">
    <property type="entry name" value="LeuA_type1"/>
    <property type="match status" value="1"/>
</dbReference>
<dbReference type="GO" id="GO:0030145">
    <property type="term" value="F:manganese ion binding"/>
    <property type="evidence" value="ECO:0007669"/>
    <property type="project" value="UniProtKB-UniRule"/>
</dbReference>
<dbReference type="InterPro" id="IPR013709">
    <property type="entry name" value="2-isopropylmalate_synth_dimer"/>
</dbReference>
<evidence type="ECO:0000256" key="3">
    <source>
        <dbReference type="ARBA" id="ARBA00009396"/>
    </source>
</evidence>
<comment type="similarity">
    <text evidence="3 14">Belongs to the alpha-IPM synthase/homocitrate synthase family. LeuA type 1 subfamily.</text>
</comment>
<dbReference type="Gene3D" id="3.30.160.270">
    <property type="match status" value="1"/>
</dbReference>
<feature type="binding site" evidence="14">
    <location>
        <position position="16"/>
    </location>
    <ligand>
        <name>Mn(2+)</name>
        <dbReference type="ChEBI" id="CHEBI:29035"/>
    </ligand>
</feature>
<dbReference type="Pfam" id="PF08502">
    <property type="entry name" value="LeuA_dimer"/>
    <property type="match status" value="1"/>
</dbReference>
<dbReference type="InterPro" id="IPR013785">
    <property type="entry name" value="Aldolase_TIM"/>
</dbReference>
<dbReference type="PANTHER" id="PTHR10277:SF9">
    <property type="entry name" value="2-ISOPROPYLMALATE SYNTHASE 1, CHLOROPLASTIC-RELATED"/>
    <property type="match status" value="1"/>
</dbReference>
<gene>
    <name evidence="14" type="primary">leuA</name>
    <name evidence="16" type="ORF">SAMN05216296_2567</name>
</gene>
<evidence type="ECO:0000259" key="15">
    <source>
        <dbReference type="PROSITE" id="PS50991"/>
    </source>
</evidence>
<dbReference type="EMBL" id="LT629785">
    <property type="protein sequence ID" value="SDU23591.1"/>
    <property type="molecule type" value="Genomic_DNA"/>
</dbReference>
<evidence type="ECO:0000256" key="8">
    <source>
        <dbReference type="ARBA" id="ARBA00022679"/>
    </source>
</evidence>
<dbReference type="PANTHER" id="PTHR10277">
    <property type="entry name" value="HOMOCITRATE SYNTHASE-RELATED"/>
    <property type="match status" value="1"/>
</dbReference>
<keyword evidence="7 14" id="KW-0028">Amino-acid biosynthesis</keyword>
<evidence type="ECO:0000256" key="1">
    <source>
        <dbReference type="ARBA" id="ARBA00000064"/>
    </source>
</evidence>
<keyword evidence="6 14" id="KW-0432">Leucine biosynthesis</keyword>
<dbReference type="UniPathway" id="UPA00048">
    <property type="reaction ID" value="UER00070"/>
</dbReference>
<dbReference type="SUPFAM" id="SSF110921">
    <property type="entry name" value="2-isopropylmalate synthase LeuA, allosteric (dimerisation) domain"/>
    <property type="match status" value="1"/>
</dbReference>
<dbReference type="GO" id="GO:0005829">
    <property type="term" value="C:cytosol"/>
    <property type="evidence" value="ECO:0007669"/>
    <property type="project" value="TreeGrafter"/>
</dbReference>
<dbReference type="GO" id="GO:0003852">
    <property type="term" value="F:2-isopropylmalate synthase activity"/>
    <property type="evidence" value="ECO:0007669"/>
    <property type="project" value="UniProtKB-UniRule"/>
</dbReference>
<dbReference type="NCBIfam" id="NF002087">
    <property type="entry name" value="PRK00915.1-4"/>
    <property type="match status" value="1"/>
</dbReference>
<evidence type="ECO:0000313" key="17">
    <source>
        <dbReference type="Proteomes" id="UP000243232"/>
    </source>
</evidence>
<evidence type="ECO:0000256" key="9">
    <source>
        <dbReference type="ARBA" id="ARBA00022723"/>
    </source>
</evidence>
<dbReference type="STRING" id="364197.SAMN05216296_2567"/>
<keyword evidence="10 14" id="KW-0464">Manganese</keyword>
<organism evidence="16 17">
    <name type="scientific">Pseudomonas pohangensis</name>
    <dbReference type="NCBI Taxonomy" id="364197"/>
    <lineage>
        <taxon>Bacteria</taxon>
        <taxon>Pseudomonadati</taxon>
        <taxon>Pseudomonadota</taxon>
        <taxon>Gammaproteobacteria</taxon>
        <taxon>Pseudomonadales</taxon>
        <taxon>Pseudomonadaceae</taxon>
        <taxon>Pseudomonas</taxon>
    </lineage>
</organism>
<feature type="region of interest" description="Regulatory domain" evidence="14">
    <location>
        <begin position="395"/>
        <end position="516"/>
    </location>
</feature>
<dbReference type="FunFam" id="1.10.238.260:FF:000001">
    <property type="entry name" value="2-isopropylmalate synthase"/>
    <property type="match status" value="1"/>
</dbReference>
<comment type="catalytic activity">
    <reaction evidence="1 14">
        <text>3-methyl-2-oxobutanoate + acetyl-CoA + H2O = (2S)-2-isopropylmalate + CoA + H(+)</text>
        <dbReference type="Rhea" id="RHEA:21524"/>
        <dbReference type="ChEBI" id="CHEBI:1178"/>
        <dbReference type="ChEBI" id="CHEBI:11851"/>
        <dbReference type="ChEBI" id="CHEBI:15377"/>
        <dbReference type="ChEBI" id="CHEBI:15378"/>
        <dbReference type="ChEBI" id="CHEBI:57287"/>
        <dbReference type="ChEBI" id="CHEBI:57288"/>
        <dbReference type="EC" id="2.3.3.13"/>
    </reaction>
</comment>
<dbReference type="NCBIfam" id="TIGR00973">
    <property type="entry name" value="leuA_bact"/>
    <property type="match status" value="1"/>
</dbReference>
<feature type="binding site" evidence="14">
    <location>
        <position position="240"/>
    </location>
    <ligand>
        <name>Mn(2+)</name>
        <dbReference type="ChEBI" id="CHEBI:29035"/>
    </ligand>
</feature>
<comment type="subunit">
    <text evidence="14">Homodimer.</text>
</comment>
<keyword evidence="17" id="KW-1185">Reference proteome</keyword>
<dbReference type="NCBIfam" id="NF002086">
    <property type="entry name" value="PRK00915.1-3"/>
    <property type="match status" value="1"/>
</dbReference>
<dbReference type="GO" id="GO:0009098">
    <property type="term" value="P:L-leucine biosynthetic process"/>
    <property type="evidence" value="ECO:0007669"/>
    <property type="project" value="UniProtKB-UniRule"/>
</dbReference>
<comment type="function">
    <text evidence="13 14">Catalyzes the condensation of the acetyl group of acetyl-CoA with 3-methyl-2-oxobutanoate (2-ketoisovalerate) to form 3-carboxy-3-hydroxy-4-methylpentanoate (2-isopropylmalate).</text>
</comment>
<comment type="pathway">
    <text evidence="2 14">Amino-acid biosynthesis; L-leucine biosynthesis; L-leucine from 3-methyl-2-oxobutanoate: step 1/4.</text>
</comment>
<sequence>MSSNDRVIIFDTTLRDGEQSPGASMTKEEKLRIAKALERMRVDVIEAGFAIASPGDFDAVKAIADSIKDSTVCSLSRAVDADIERAAEALRGANSGRIHTFIATSPIHMQYKLRMQPDDVITQAVHAVKHARNLCADVEFSCEDAGRSEIDFLCRIIEAAIDAGARTINIPDTVGYAIPHQYAETIRLLLERIPNAHKAVFSVHCHNDLGLAVANSLAAVVTGARQVECTINGLGERAGNAALEEIVMAIKTRQDLLGVHTNIDTTHILSASRLVSGITGFPVQPNKAIVGANAFAHESGIHQDGVLKHRETYEIMSAESVGWNANKMVMGKHSGRAAFRARLEELGIQLASDAELNAAFTRFKELADKKHEIFDEDLQALVTDTLAEEAPEHYKLVCLEVASKTGEVPEARIVLNVAGHEHSARAQGSGPVDASFKAIESIAGSAASLQLYSVNAITEGTDSQGEVTVRLEKGGRIVNGNGADTDILVASAKAYINALNLMQAGGNKAHPQVASV</sequence>
<evidence type="ECO:0000256" key="6">
    <source>
        <dbReference type="ARBA" id="ARBA00022430"/>
    </source>
</evidence>
<dbReference type="SMART" id="SM00917">
    <property type="entry name" value="LeuA_dimer"/>
    <property type="match status" value="1"/>
</dbReference>
<dbReference type="InterPro" id="IPR000891">
    <property type="entry name" value="PYR_CT"/>
</dbReference>
<dbReference type="PROSITE" id="PS50991">
    <property type="entry name" value="PYR_CT"/>
    <property type="match status" value="1"/>
</dbReference>
<comment type="cofactor">
    <cofactor evidence="14">
        <name>Mn(2+)</name>
        <dbReference type="ChEBI" id="CHEBI:29035"/>
    </cofactor>
</comment>
<dbReference type="InterPro" id="IPR002034">
    <property type="entry name" value="AIPM/Hcit_synth_CS"/>
</dbReference>
<dbReference type="FunFam" id="3.20.20.70:FF:000010">
    <property type="entry name" value="2-isopropylmalate synthase"/>
    <property type="match status" value="1"/>
</dbReference>
<evidence type="ECO:0000256" key="7">
    <source>
        <dbReference type="ARBA" id="ARBA00022605"/>
    </source>
</evidence>
<evidence type="ECO:0000256" key="14">
    <source>
        <dbReference type="HAMAP-Rule" id="MF_01025"/>
    </source>
</evidence>
<dbReference type="Proteomes" id="UP000243232">
    <property type="component" value="Chromosome I"/>
</dbReference>
<evidence type="ECO:0000256" key="2">
    <source>
        <dbReference type="ARBA" id="ARBA00004689"/>
    </source>
</evidence>
<dbReference type="InterPro" id="IPR005671">
    <property type="entry name" value="LeuA_bact_synth"/>
</dbReference>
<dbReference type="PROSITE" id="PS00815">
    <property type="entry name" value="AIPM_HOMOCIT_SYNTH_1"/>
    <property type="match status" value="1"/>
</dbReference>
<dbReference type="RefSeq" id="WP_090195970.1">
    <property type="nucleotide sequence ID" value="NZ_LT629785.1"/>
</dbReference>
<dbReference type="SUPFAM" id="SSF51569">
    <property type="entry name" value="Aldolase"/>
    <property type="match status" value="1"/>
</dbReference>
<dbReference type="InterPro" id="IPR050073">
    <property type="entry name" value="2-IPM_HCS-like"/>
</dbReference>
<keyword evidence="8 14" id="KW-0808">Transferase</keyword>
<evidence type="ECO:0000256" key="4">
    <source>
        <dbReference type="ARBA" id="ARBA00012973"/>
    </source>
</evidence>
<dbReference type="AlphaFoldDB" id="A0A1H2GVQ3"/>
<dbReference type="Gene3D" id="3.20.20.70">
    <property type="entry name" value="Aldolase class I"/>
    <property type="match status" value="1"/>
</dbReference>
<dbReference type="CDD" id="cd07940">
    <property type="entry name" value="DRE_TIM_IPMS"/>
    <property type="match status" value="1"/>
</dbReference>
<dbReference type="Pfam" id="PF00682">
    <property type="entry name" value="HMGL-like"/>
    <property type="match status" value="1"/>
</dbReference>
<dbReference type="InterPro" id="IPR054691">
    <property type="entry name" value="LeuA/HCS_post-cat"/>
</dbReference>
<dbReference type="FunFam" id="3.30.160.270:FF:000003">
    <property type="entry name" value="2-isopropylmalate synthase"/>
    <property type="match status" value="1"/>
</dbReference>
<reference evidence="17" key="1">
    <citation type="submission" date="2016-10" db="EMBL/GenBank/DDBJ databases">
        <authorList>
            <person name="Varghese N."/>
            <person name="Submissions S."/>
        </authorList>
    </citation>
    <scope>NUCLEOTIDE SEQUENCE [LARGE SCALE GENOMIC DNA]</scope>
    <source>
        <strain evidence="17">DSM 17875</strain>
    </source>
</reference>
<feature type="binding site" evidence="14">
    <location>
        <position position="204"/>
    </location>
    <ligand>
        <name>Mn(2+)</name>
        <dbReference type="ChEBI" id="CHEBI:29035"/>
    </ligand>
</feature>
<feature type="binding site" evidence="14">
    <location>
        <position position="206"/>
    </location>
    <ligand>
        <name>Mn(2+)</name>
        <dbReference type="ChEBI" id="CHEBI:29035"/>
    </ligand>
</feature>
<dbReference type="OrthoDB" id="9803573at2"/>
<evidence type="ECO:0000256" key="11">
    <source>
        <dbReference type="ARBA" id="ARBA00023304"/>
    </source>
</evidence>
<keyword evidence="11 14" id="KW-0100">Branched-chain amino acid biosynthesis</keyword>
<evidence type="ECO:0000313" key="16">
    <source>
        <dbReference type="EMBL" id="SDU23591.1"/>
    </source>
</evidence>
<dbReference type="Pfam" id="PF22617">
    <property type="entry name" value="HCS_D2"/>
    <property type="match status" value="1"/>
</dbReference>
<dbReference type="Gene3D" id="1.10.238.260">
    <property type="match status" value="1"/>
</dbReference>
<evidence type="ECO:0000256" key="5">
    <source>
        <dbReference type="ARBA" id="ARBA00018198"/>
    </source>
</evidence>